<proteinExistence type="predicted"/>
<accession>A0ABX7L7Y3</accession>
<name>A0ABX7L7Y3_9BACL</name>
<keyword evidence="2" id="KW-1185">Reference proteome</keyword>
<dbReference type="RefSeq" id="WP_206100999.1">
    <property type="nucleotide sequence ID" value="NZ_CP070969.1"/>
</dbReference>
<protein>
    <submittedName>
        <fullName evidence="1">Uncharacterized protein</fullName>
    </submittedName>
</protein>
<evidence type="ECO:0000313" key="2">
    <source>
        <dbReference type="Proteomes" id="UP000663452"/>
    </source>
</evidence>
<sequence>MTHQTDCHQIGNATYGYFYHICDKCGKKHNETYYITEEKEELCPDCELKRIGKEKYRKIYIIDGDTDKIIAVINPKRGHNYSEAVKAITEGKEVWWAMNNVTGKFAANVYIVSRELQSK</sequence>
<reference evidence="1 2" key="1">
    <citation type="submission" date="2021-02" db="EMBL/GenBank/DDBJ databases">
        <title>Paenibacillus tianjinensis sp. nov.</title>
        <authorList>
            <person name="Liu H."/>
        </authorList>
    </citation>
    <scope>NUCLEOTIDE SEQUENCE [LARGE SCALE GENOMIC DNA]</scope>
    <source>
        <strain evidence="1 2">TB2019</strain>
    </source>
</reference>
<organism evidence="1 2">
    <name type="scientific">Paenibacillus tianjinensis</name>
    <dbReference type="NCBI Taxonomy" id="2810347"/>
    <lineage>
        <taxon>Bacteria</taxon>
        <taxon>Bacillati</taxon>
        <taxon>Bacillota</taxon>
        <taxon>Bacilli</taxon>
        <taxon>Bacillales</taxon>
        <taxon>Paenibacillaceae</taxon>
        <taxon>Paenibacillus</taxon>
    </lineage>
</organism>
<dbReference type="EMBL" id="CP070969">
    <property type="protein sequence ID" value="QSF43366.1"/>
    <property type="molecule type" value="Genomic_DNA"/>
</dbReference>
<gene>
    <name evidence="1" type="ORF">JRJ22_19055</name>
</gene>
<dbReference type="Proteomes" id="UP000663452">
    <property type="component" value="Chromosome"/>
</dbReference>
<evidence type="ECO:0000313" key="1">
    <source>
        <dbReference type="EMBL" id="QSF43366.1"/>
    </source>
</evidence>